<feature type="domain" description="Amidohydrolase-related" evidence="2">
    <location>
        <begin position="71"/>
        <end position="417"/>
    </location>
</feature>
<gene>
    <name evidence="3" type="primary">mtaD</name>
    <name evidence="3" type="ORF">SPIROBIBN47_340029</name>
</gene>
<sequence length="462" mass="50697">MQPENPLDRRPVLLPDLCIRGGAVLTLDAKWRIFDPGFVAIKDSRIVAVGHLAEAEQWPARETLDVSGTLIMPGYVNAHTHISMSPFRGAMEDAPDRLTRFIFPLENAMVRSKLVYDAAMFTIAEMVRSGTTCFADMYYFEEEVARAADAAGVRALAGETVVDFPAPDADRPYGGIERAEHLAKDWKGHPRIRPCLAPHAPYTVDASHLAEIAALAEKLDIPVMMHVAEMDSEHARFSATHGSVLRYLDTTGILSPRLIAVHMLYLDEEDIALAAKRGISVAHCPVSNAKSGRPICPAWRLSEAGVSVGLGTDGPLSGNTMDMQTITSMYPKLQKVREHRRDIVPARTALYAATMGGAHVLGLSADIGSLEEGKRADIQVVALDDFNVLPVHDWYATAVYALQAHNVRDVLVDGRFVLRDGKLQFADERELKERLLYHARQSAATIRALQPAPMHPHHTAGT</sequence>
<dbReference type="SUPFAM" id="SSF51556">
    <property type="entry name" value="Metallo-dependent hydrolases"/>
    <property type="match status" value="1"/>
</dbReference>
<evidence type="ECO:0000313" key="3">
    <source>
        <dbReference type="EMBL" id="SLM14510.1"/>
    </source>
</evidence>
<dbReference type="EMBL" id="FWDM01000028">
    <property type="protein sequence ID" value="SLM14510.1"/>
    <property type="molecule type" value="Genomic_DNA"/>
</dbReference>
<dbReference type="PANTHER" id="PTHR43794:SF11">
    <property type="entry name" value="AMIDOHYDROLASE-RELATED DOMAIN-CONTAINING PROTEIN"/>
    <property type="match status" value="1"/>
</dbReference>
<dbReference type="EC" id="3.5.4.31" evidence="3"/>
<reference evidence="3" key="1">
    <citation type="submission" date="2017-02" db="EMBL/GenBank/DDBJ databases">
        <authorList>
            <person name="Regsiter A."/>
            <person name="William W."/>
        </authorList>
    </citation>
    <scope>NUCLEOTIDE SEQUENCE</scope>
    <source>
        <strain evidence="3">Bib</strain>
    </source>
</reference>
<dbReference type="Pfam" id="PF01979">
    <property type="entry name" value="Amidohydro_1"/>
    <property type="match status" value="1"/>
</dbReference>
<dbReference type="CDD" id="cd01298">
    <property type="entry name" value="ATZ_TRZ_like"/>
    <property type="match status" value="1"/>
</dbReference>
<keyword evidence="1 3" id="KW-0378">Hydrolase</keyword>
<evidence type="ECO:0000256" key="1">
    <source>
        <dbReference type="ARBA" id="ARBA00022801"/>
    </source>
</evidence>
<dbReference type="EC" id="3.5.4.28" evidence="3"/>
<dbReference type="PANTHER" id="PTHR43794">
    <property type="entry name" value="AMINOHYDROLASE SSNA-RELATED"/>
    <property type="match status" value="1"/>
</dbReference>
<dbReference type="Gene3D" id="3.20.20.140">
    <property type="entry name" value="Metal-dependent hydrolases"/>
    <property type="match status" value="1"/>
</dbReference>
<dbReference type="InterPro" id="IPR050287">
    <property type="entry name" value="MTA/SAH_deaminase"/>
</dbReference>
<dbReference type="InterPro" id="IPR032466">
    <property type="entry name" value="Metal_Hydrolase"/>
</dbReference>
<dbReference type="GO" id="GO:0090614">
    <property type="term" value="F:5'-methylthioadenosine deaminase activity"/>
    <property type="evidence" value="ECO:0007669"/>
    <property type="project" value="UniProtKB-EC"/>
</dbReference>
<dbReference type="SUPFAM" id="SSF51338">
    <property type="entry name" value="Composite domain of metallo-dependent hydrolases"/>
    <property type="match status" value="1"/>
</dbReference>
<dbReference type="InterPro" id="IPR011059">
    <property type="entry name" value="Metal-dep_hydrolase_composite"/>
</dbReference>
<dbReference type="GO" id="GO:0050270">
    <property type="term" value="F:S-adenosylhomocysteine deaminase activity"/>
    <property type="evidence" value="ECO:0007669"/>
    <property type="project" value="UniProtKB-EC"/>
</dbReference>
<evidence type="ECO:0000259" key="2">
    <source>
        <dbReference type="Pfam" id="PF01979"/>
    </source>
</evidence>
<proteinExistence type="predicted"/>
<dbReference type="InterPro" id="IPR006680">
    <property type="entry name" value="Amidohydro-rel"/>
</dbReference>
<protein>
    <submittedName>
        <fullName evidence="3">5-methylthioadenosine/S-adenosylhomocysteine deaminase</fullName>
        <ecNumber evidence="3">3.5.4.28</ecNumber>
        <ecNumber evidence="3">3.5.4.31</ecNumber>
    </submittedName>
</protein>
<dbReference type="AlphaFoldDB" id="A0A3P3XK94"/>
<accession>A0A3P3XK94</accession>
<dbReference type="Gene3D" id="2.30.40.10">
    <property type="entry name" value="Urease, subunit C, domain 1"/>
    <property type="match status" value="1"/>
</dbReference>
<organism evidence="3">
    <name type="scientific">uncultured spirochete</name>
    <dbReference type="NCBI Taxonomy" id="156406"/>
    <lineage>
        <taxon>Bacteria</taxon>
        <taxon>Pseudomonadati</taxon>
        <taxon>Spirochaetota</taxon>
        <taxon>Spirochaetia</taxon>
        <taxon>Spirochaetales</taxon>
        <taxon>environmental samples</taxon>
    </lineage>
</organism>
<name>A0A3P3XK94_9SPIR</name>